<comment type="caution">
    <text evidence="1">The sequence shown here is derived from an EMBL/GenBank/DDBJ whole genome shotgun (WGS) entry which is preliminary data.</text>
</comment>
<name>A0A0F8YGD6_9ZZZZ</name>
<protein>
    <submittedName>
        <fullName evidence="1">Uncharacterized protein</fullName>
    </submittedName>
</protein>
<accession>A0A0F8YGD6</accession>
<gene>
    <name evidence="1" type="ORF">LCGC14_2822530</name>
</gene>
<reference evidence="1" key="1">
    <citation type="journal article" date="2015" name="Nature">
        <title>Complex archaea that bridge the gap between prokaryotes and eukaryotes.</title>
        <authorList>
            <person name="Spang A."/>
            <person name="Saw J.H."/>
            <person name="Jorgensen S.L."/>
            <person name="Zaremba-Niedzwiedzka K."/>
            <person name="Martijn J."/>
            <person name="Lind A.E."/>
            <person name="van Eijk R."/>
            <person name="Schleper C."/>
            <person name="Guy L."/>
            <person name="Ettema T.J."/>
        </authorList>
    </citation>
    <scope>NUCLEOTIDE SEQUENCE</scope>
</reference>
<proteinExistence type="predicted"/>
<feature type="non-terminal residue" evidence="1">
    <location>
        <position position="205"/>
    </location>
</feature>
<sequence length="205" mass="22591">MTHDQYIQTIEDMEALYYSQEGQSFLQPDDLISPFISKTDAPVLSTTTGVYNAVYGMQAWVQVNQEANTFGILPKVPWTRSGWRVITDRAGTPPYGGRAENASLPDTVKPTFSEISTKPKTVAVTFENSEVQEFLATAGGDDAYATMADLRTFMGVQHKEDINVQLNTQNGVVAGNNWESMDRVIASNAERSNCSENDQSTPYTA</sequence>
<dbReference type="AlphaFoldDB" id="A0A0F8YGD6"/>
<evidence type="ECO:0000313" key="1">
    <source>
        <dbReference type="EMBL" id="KKK80533.1"/>
    </source>
</evidence>
<dbReference type="EMBL" id="LAZR01053536">
    <property type="protein sequence ID" value="KKK80533.1"/>
    <property type="molecule type" value="Genomic_DNA"/>
</dbReference>
<organism evidence="1">
    <name type="scientific">marine sediment metagenome</name>
    <dbReference type="NCBI Taxonomy" id="412755"/>
    <lineage>
        <taxon>unclassified sequences</taxon>
        <taxon>metagenomes</taxon>
        <taxon>ecological metagenomes</taxon>
    </lineage>
</organism>